<gene>
    <name evidence="1" type="ORF">HPB49_011610</name>
</gene>
<keyword evidence="2" id="KW-1185">Reference proteome</keyword>
<name>A0ACB8CX86_DERSI</name>
<dbReference type="EMBL" id="CM023473">
    <property type="protein sequence ID" value="KAH7953716.1"/>
    <property type="molecule type" value="Genomic_DNA"/>
</dbReference>
<dbReference type="Proteomes" id="UP000821865">
    <property type="component" value="Chromosome 4"/>
</dbReference>
<comment type="caution">
    <text evidence="1">The sequence shown here is derived from an EMBL/GenBank/DDBJ whole genome shotgun (WGS) entry which is preliminary data.</text>
</comment>
<protein>
    <submittedName>
        <fullName evidence="1">Uncharacterized protein</fullName>
    </submittedName>
</protein>
<reference evidence="1" key="1">
    <citation type="submission" date="2020-05" db="EMBL/GenBank/DDBJ databases">
        <title>Large-scale comparative analyses of tick genomes elucidate their genetic diversity and vector capacities.</title>
        <authorList>
            <person name="Jia N."/>
            <person name="Wang J."/>
            <person name="Shi W."/>
            <person name="Du L."/>
            <person name="Sun Y."/>
            <person name="Zhan W."/>
            <person name="Jiang J."/>
            <person name="Wang Q."/>
            <person name="Zhang B."/>
            <person name="Ji P."/>
            <person name="Sakyi L.B."/>
            <person name="Cui X."/>
            <person name="Yuan T."/>
            <person name="Jiang B."/>
            <person name="Yang W."/>
            <person name="Lam T.T.-Y."/>
            <person name="Chang Q."/>
            <person name="Ding S."/>
            <person name="Wang X."/>
            <person name="Zhu J."/>
            <person name="Ruan X."/>
            <person name="Zhao L."/>
            <person name="Wei J."/>
            <person name="Que T."/>
            <person name="Du C."/>
            <person name="Cheng J."/>
            <person name="Dai P."/>
            <person name="Han X."/>
            <person name="Huang E."/>
            <person name="Gao Y."/>
            <person name="Liu J."/>
            <person name="Shao H."/>
            <person name="Ye R."/>
            <person name="Li L."/>
            <person name="Wei W."/>
            <person name="Wang X."/>
            <person name="Wang C."/>
            <person name="Yang T."/>
            <person name="Huo Q."/>
            <person name="Li W."/>
            <person name="Guo W."/>
            <person name="Chen H."/>
            <person name="Zhou L."/>
            <person name="Ni X."/>
            <person name="Tian J."/>
            <person name="Zhou Y."/>
            <person name="Sheng Y."/>
            <person name="Liu T."/>
            <person name="Pan Y."/>
            <person name="Xia L."/>
            <person name="Li J."/>
            <person name="Zhao F."/>
            <person name="Cao W."/>
        </authorList>
    </citation>
    <scope>NUCLEOTIDE SEQUENCE</scope>
    <source>
        <strain evidence="1">Dsil-2018</strain>
    </source>
</reference>
<evidence type="ECO:0000313" key="2">
    <source>
        <dbReference type="Proteomes" id="UP000821865"/>
    </source>
</evidence>
<sequence>MNSLQVWDEDQETLLTELRDTSLQLCGDGRCDSPGHSAKFLTYSFLCPEKGKIVHTEQVQVKESEQVQASSQMEKEGLIRGLKFLREQGMTVSSLTTDRHSGIKKHMRLQCPEIIHYFDVWHVGKGIRKKLATASRRAGCNAILEWTQAIINHLYWCACACGGNGDMLVAARRSMLNDVRDIHEGHGDLCPRCLHGQSRRMQWLNAGRHK</sequence>
<proteinExistence type="predicted"/>
<accession>A0ACB8CX86</accession>
<organism evidence="1 2">
    <name type="scientific">Dermacentor silvarum</name>
    <name type="common">Tick</name>
    <dbReference type="NCBI Taxonomy" id="543639"/>
    <lineage>
        <taxon>Eukaryota</taxon>
        <taxon>Metazoa</taxon>
        <taxon>Ecdysozoa</taxon>
        <taxon>Arthropoda</taxon>
        <taxon>Chelicerata</taxon>
        <taxon>Arachnida</taxon>
        <taxon>Acari</taxon>
        <taxon>Parasitiformes</taxon>
        <taxon>Ixodida</taxon>
        <taxon>Ixodoidea</taxon>
        <taxon>Ixodidae</taxon>
        <taxon>Rhipicephalinae</taxon>
        <taxon>Dermacentor</taxon>
    </lineage>
</organism>
<evidence type="ECO:0000313" key="1">
    <source>
        <dbReference type="EMBL" id="KAH7953716.1"/>
    </source>
</evidence>